<sequence>MKIDVWSDFTCPFCYLGESHLKQALAEVGLAAELNYHSYELEADAHYVEGLDYQTYMVERQSMPEAQVDQIFHHIAQNGAASGLAFNFAQAIPANTFTAHRIFQYAKEVGQGQVFFNRLYQAHFTEGLNIEDAQTLRELSEEIGLDLDQVEAILLDDSVYYEVVNEDIQQAVDMDLEGVPFYVFNDQYAVAGAQPVAYFVEALKQIEAEA</sequence>
<reference evidence="2 3" key="1">
    <citation type="submission" date="2017-09" db="EMBL/GenBank/DDBJ databases">
        <title>Complete genome sequence of Oxytococcus suis strain ZY16052.</title>
        <authorList>
            <person name="Li F."/>
        </authorList>
    </citation>
    <scope>NUCLEOTIDE SEQUENCE [LARGE SCALE GENOMIC DNA]</scope>
    <source>
        <strain evidence="2 3">ZY16052</strain>
    </source>
</reference>
<gene>
    <name evidence="2" type="ORF">CL176_07210</name>
</gene>
<dbReference type="EMBL" id="CP023434">
    <property type="protein sequence ID" value="AXY25800.1"/>
    <property type="molecule type" value="Genomic_DNA"/>
</dbReference>
<dbReference type="OrthoDB" id="9799122at2"/>
<dbReference type="Proteomes" id="UP000263232">
    <property type="component" value="Chromosome"/>
</dbReference>
<feature type="domain" description="DSBA-like thioredoxin" evidence="1">
    <location>
        <begin position="3"/>
        <end position="204"/>
    </location>
</feature>
<dbReference type="Pfam" id="PF01323">
    <property type="entry name" value="DSBA"/>
    <property type="match status" value="1"/>
</dbReference>
<dbReference type="RefSeq" id="WP_118990700.1">
    <property type="nucleotide sequence ID" value="NZ_CP023434.1"/>
</dbReference>
<name>A0A347WL43_9LACT</name>
<dbReference type="InterPro" id="IPR036249">
    <property type="entry name" value="Thioredoxin-like_sf"/>
</dbReference>
<dbReference type="CDD" id="cd03024">
    <property type="entry name" value="DsbA_FrnE"/>
    <property type="match status" value="1"/>
</dbReference>
<evidence type="ECO:0000313" key="2">
    <source>
        <dbReference type="EMBL" id="AXY25800.1"/>
    </source>
</evidence>
<dbReference type="Gene3D" id="3.40.30.10">
    <property type="entry name" value="Glutaredoxin"/>
    <property type="match status" value="1"/>
</dbReference>
<dbReference type="InterPro" id="IPR001853">
    <property type="entry name" value="DSBA-like_thioredoxin_dom"/>
</dbReference>
<protein>
    <submittedName>
        <fullName evidence="2">Disulfide bond formation protein DsbA</fullName>
    </submittedName>
</protein>
<dbReference type="KEGG" id="abae:CL176_07210"/>
<dbReference type="SUPFAM" id="SSF52833">
    <property type="entry name" value="Thioredoxin-like"/>
    <property type="match status" value="1"/>
</dbReference>
<dbReference type="AlphaFoldDB" id="A0A347WL43"/>
<keyword evidence="3" id="KW-1185">Reference proteome</keyword>
<dbReference type="GO" id="GO:0016491">
    <property type="term" value="F:oxidoreductase activity"/>
    <property type="evidence" value="ECO:0007669"/>
    <property type="project" value="InterPro"/>
</dbReference>
<dbReference type="PANTHER" id="PTHR13887">
    <property type="entry name" value="GLUTATHIONE S-TRANSFERASE KAPPA"/>
    <property type="match status" value="1"/>
</dbReference>
<evidence type="ECO:0000259" key="1">
    <source>
        <dbReference type="Pfam" id="PF01323"/>
    </source>
</evidence>
<proteinExistence type="predicted"/>
<evidence type="ECO:0000313" key="3">
    <source>
        <dbReference type="Proteomes" id="UP000263232"/>
    </source>
</evidence>
<dbReference type="PANTHER" id="PTHR13887:SF41">
    <property type="entry name" value="THIOREDOXIN SUPERFAMILY PROTEIN"/>
    <property type="match status" value="1"/>
</dbReference>
<organism evidence="2 3">
    <name type="scientific">Suicoccus acidiformans</name>
    <dbReference type="NCBI Taxonomy" id="2036206"/>
    <lineage>
        <taxon>Bacteria</taxon>
        <taxon>Bacillati</taxon>
        <taxon>Bacillota</taxon>
        <taxon>Bacilli</taxon>
        <taxon>Lactobacillales</taxon>
        <taxon>Aerococcaceae</taxon>
        <taxon>Suicoccus</taxon>
    </lineage>
</organism>
<accession>A0A347WL43</accession>